<evidence type="ECO:0000256" key="2">
    <source>
        <dbReference type="ARBA" id="ARBA00023125"/>
    </source>
</evidence>
<dbReference type="SMART" id="SM00342">
    <property type="entry name" value="HTH_ARAC"/>
    <property type="match status" value="1"/>
</dbReference>
<name>A0A1G8AAP8_9ACTN</name>
<dbReference type="PANTHER" id="PTHR46796:SF12">
    <property type="entry name" value="HTH-TYPE DNA-BINDING TRANSCRIPTIONAL ACTIVATOR EUTR"/>
    <property type="match status" value="1"/>
</dbReference>
<dbReference type="OrthoDB" id="5464689at2"/>
<reference evidence="6" key="1">
    <citation type="submission" date="2016-10" db="EMBL/GenBank/DDBJ databases">
        <authorList>
            <person name="Varghese N."/>
            <person name="Submissions S."/>
        </authorList>
    </citation>
    <scope>NUCLEOTIDE SEQUENCE [LARGE SCALE GENOMIC DNA]</scope>
    <source>
        <strain evidence="6">DSM 44526</strain>
    </source>
</reference>
<proteinExistence type="predicted"/>
<evidence type="ECO:0000313" key="5">
    <source>
        <dbReference type="EMBL" id="SDH17957.1"/>
    </source>
</evidence>
<keyword evidence="2" id="KW-0238">DNA-binding</keyword>
<dbReference type="SUPFAM" id="SSF46689">
    <property type="entry name" value="Homeodomain-like"/>
    <property type="match status" value="1"/>
</dbReference>
<accession>A0A1G8AAP8</accession>
<dbReference type="RefSeq" id="WP_091069280.1">
    <property type="nucleotide sequence ID" value="NZ_FNCF01000011.1"/>
</dbReference>
<dbReference type="InterPro" id="IPR018060">
    <property type="entry name" value="HTH_AraC"/>
</dbReference>
<organism evidence="5 6">
    <name type="scientific">Klenkia brasiliensis</name>
    <dbReference type="NCBI Taxonomy" id="333142"/>
    <lineage>
        <taxon>Bacteria</taxon>
        <taxon>Bacillati</taxon>
        <taxon>Actinomycetota</taxon>
        <taxon>Actinomycetes</taxon>
        <taxon>Geodermatophilales</taxon>
        <taxon>Geodermatophilaceae</taxon>
        <taxon>Klenkia</taxon>
    </lineage>
</organism>
<evidence type="ECO:0000259" key="4">
    <source>
        <dbReference type="PROSITE" id="PS01124"/>
    </source>
</evidence>
<dbReference type="InterPro" id="IPR050204">
    <property type="entry name" value="AraC_XylS_family_regulators"/>
</dbReference>
<keyword evidence="6" id="KW-1185">Reference proteome</keyword>
<dbReference type="Pfam" id="PF14525">
    <property type="entry name" value="AraC_binding_2"/>
    <property type="match status" value="1"/>
</dbReference>
<protein>
    <submittedName>
        <fullName evidence="5">Helix-turn-helix domain-containing protein</fullName>
    </submittedName>
</protein>
<dbReference type="InterPro" id="IPR018062">
    <property type="entry name" value="HTH_AraC-typ_CS"/>
</dbReference>
<gene>
    <name evidence="5" type="ORF">SAMN05660324_0082</name>
</gene>
<dbReference type="PROSITE" id="PS00041">
    <property type="entry name" value="HTH_ARAC_FAMILY_1"/>
    <property type="match status" value="1"/>
</dbReference>
<dbReference type="GO" id="GO:0043565">
    <property type="term" value="F:sequence-specific DNA binding"/>
    <property type="evidence" value="ECO:0007669"/>
    <property type="project" value="InterPro"/>
</dbReference>
<feature type="domain" description="HTH araC/xylS-type" evidence="4">
    <location>
        <begin position="222"/>
        <end position="321"/>
    </location>
</feature>
<evidence type="ECO:0000256" key="1">
    <source>
        <dbReference type="ARBA" id="ARBA00023015"/>
    </source>
</evidence>
<dbReference type="GO" id="GO:0003700">
    <property type="term" value="F:DNA-binding transcription factor activity"/>
    <property type="evidence" value="ECO:0007669"/>
    <property type="project" value="InterPro"/>
</dbReference>
<dbReference type="InterPro" id="IPR035418">
    <property type="entry name" value="AraC-bd_2"/>
</dbReference>
<dbReference type="PANTHER" id="PTHR46796">
    <property type="entry name" value="HTH-TYPE TRANSCRIPTIONAL ACTIVATOR RHAS-RELATED"/>
    <property type="match status" value="1"/>
</dbReference>
<keyword evidence="1" id="KW-0805">Transcription regulation</keyword>
<dbReference type="Proteomes" id="UP000198863">
    <property type="component" value="Unassembled WGS sequence"/>
</dbReference>
<keyword evidence="3" id="KW-0804">Transcription</keyword>
<dbReference type="Gene3D" id="1.10.10.60">
    <property type="entry name" value="Homeodomain-like"/>
    <property type="match status" value="1"/>
</dbReference>
<dbReference type="PROSITE" id="PS01124">
    <property type="entry name" value="HTH_ARAC_FAMILY_2"/>
    <property type="match status" value="1"/>
</dbReference>
<sequence length="321" mass="33964">MASPPDVPVTRTAFESTSSDDAWDALSRMYSRGRPHLESGAASVRLSTAATPAMDVDTATLTPAGGAFDPNPDQLNIITVLDGWVTLDHGRAGTVTTHAESAYLHLPDHRADLRWGQLEALPVRLPTSHVARVVAEQTGMRPEDLRFTSARPLSDEHARLWVRTARALFRELGDPAVSSVNALVHLALVDLAAAAAAEVFPNTAMTRGYVAGPGDVRPPAVRRAVAFMDSHASLPITLTDIADAAGTVPHALVHAFRRHDGTTPLDHLGRARLAAAHDDLRQAGPGAGSVDVVAARWGFPGPAEFRVAYAAEYGHPPAPAG</sequence>
<evidence type="ECO:0000256" key="3">
    <source>
        <dbReference type="ARBA" id="ARBA00023163"/>
    </source>
</evidence>
<evidence type="ECO:0000313" key="6">
    <source>
        <dbReference type="Proteomes" id="UP000198863"/>
    </source>
</evidence>
<dbReference type="AlphaFoldDB" id="A0A1G8AAP8"/>
<dbReference type="EMBL" id="FNCF01000011">
    <property type="protein sequence ID" value="SDH17957.1"/>
    <property type="molecule type" value="Genomic_DNA"/>
</dbReference>
<dbReference type="Pfam" id="PF12833">
    <property type="entry name" value="HTH_18"/>
    <property type="match status" value="1"/>
</dbReference>
<dbReference type="InterPro" id="IPR009057">
    <property type="entry name" value="Homeodomain-like_sf"/>
</dbReference>